<dbReference type="PRINTS" id="PR00784">
    <property type="entry name" value="MTUNCOUPLING"/>
</dbReference>
<comment type="similarity">
    <text evidence="2 11">Belongs to the mitochondrial carrier (TC 2.A.29) family.</text>
</comment>
<evidence type="ECO:0000313" key="13">
    <source>
        <dbReference type="EMBL" id="CAK0833304.1"/>
    </source>
</evidence>
<feature type="repeat" description="Solcar" evidence="10">
    <location>
        <begin position="155"/>
        <end position="243"/>
    </location>
</feature>
<evidence type="ECO:0000256" key="7">
    <source>
        <dbReference type="ARBA" id="ARBA00022989"/>
    </source>
</evidence>
<dbReference type="EMBL" id="CAUYUJ010012113">
    <property type="protein sequence ID" value="CAK0833304.1"/>
    <property type="molecule type" value="Genomic_DNA"/>
</dbReference>
<evidence type="ECO:0000256" key="9">
    <source>
        <dbReference type="ARBA" id="ARBA00023136"/>
    </source>
</evidence>
<evidence type="ECO:0000256" key="5">
    <source>
        <dbReference type="ARBA" id="ARBA00022737"/>
    </source>
</evidence>
<organism evidence="13 14">
    <name type="scientific">Prorocentrum cordatum</name>
    <dbReference type="NCBI Taxonomy" id="2364126"/>
    <lineage>
        <taxon>Eukaryota</taxon>
        <taxon>Sar</taxon>
        <taxon>Alveolata</taxon>
        <taxon>Dinophyceae</taxon>
        <taxon>Prorocentrales</taxon>
        <taxon>Prorocentraceae</taxon>
        <taxon>Prorocentrum</taxon>
    </lineage>
</organism>
<evidence type="ECO:0008006" key="15">
    <source>
        <dbReference type="Google" id="ProtNLM"/>
    </source>
</evidence>
<feature type="repeat" description="Solcar" evidence="10">
    <location>
        <begin position="252"/>
        <end position="343"/>
    </location>
</feature>
<dbReference type="InterPro" id="IPR018108">
    <property type="entry name" value="MCP_transmembrane"/>
</dbReference>
<evidence type="ECO:0000256" key="10">
    <source>
        <dbReference type="PROSITE-ProRule" id="PRU00282"/>
    </source>
</evidence>
<dbReference type="InterPro" id="IPR023395">
    <property type="entry name" value="MCP_dom_sf"/>
</dbReference>
<keyword evidence="14" id="KW-1185">Reference proteome</keyword>
<gene>
    <name evidence="13" type="ORF">PCOR1329_LOCUS31041</name>
</gene>
<sequence length="353" mass="37384">PFGPRRRLDHGSVLSAHRSSILHPPLPPPPTLLCVMATAPPAPPRSKGAEFVLAGASACAAITLINPVDVVKTRLQLQGELAERGAGPGGAAYRGVAQALWRIGTTEGPRGLQRGLCAAWLLQFSNVGCRFGCYDLLKQGAGTPIVMPGESSMPSLLALAGCSGAVAGLVSNPFFLLKTRFQAAGSEDVRHHRHETPTIRGAFADIGRKDGPRGYWRGTSAFVPRVMAASSVQLATYDECKLLIARLTGAPDGVPTHFGAAMLAGIAVTLAMQPFDIVAVRLMNQRVGEQGAGELYSGPVDCAAKTLRSEGPAGLFKGTLASYLRFGPYCVLTFVFLEEARRQWDRRLGTAWG</sequence>
<dbReference type="PANTHER" id="PTHR45928">
    <property type="entry name" value="RE38146P"/>
    <property type="match status" value="1"/>
</dbReference>
<dbReference type="Gene3D" id="1.50.40.10">
    <property type="entry name" value="Mitochondrial carrier domain"/>
    <property type="match status" value="1"/>
</dbReference>
<evidence type="ECO:0000313" key="14">
    <source>
        <dbReference type="Proteomes" id="UP001189429"/>
    </source>
</evidence>
<evidence type="ECO:0000256" key="2">
    <source>
        <dbReference type="ARBA" id="ARBA00006375"/>
    </source>
</evidence>
<keyword evidence="9 10" id="KW-0472">Membrane</keyword>
<dbReference type="InterPro" id="IPR051508">
    <property type="entry name" value="Mito_Carrier_Antiporter"/>
</dbReference>
<protein>
    <recommendedName>
        <fullName evidence="15">ADP/ATP translocase</fullName>
    </recommendedName>
</protein>
<accession>A0ABN9SNJ6</accession>
<comment type="caution">
    <text evidence="13">The sequence shown here is derived from an EMBL/GenBank/DDBJ whole genome shotgun (WGS) entry which is preliminary data.</text>
</comment>
<evidence type="ECO:0000256" key="12">
    <source>
        <dbReference type="SAM" id="MobiDB-lite"/>
    </source>
</evidence>
<dbReference type="PROSITE" id="PS50920">
    <property type="entry name" value="SOLCAR"/>
    <property type="match status" value="3"/>
</dbReference>
<evidence type="ECO:0000256" key="11">
    <source>
        <dbReference type="RuleBase" id="RU000488"/>
    </source>
</evidence>
<keyword evidence="5" id="KW-0677">Repeat</keyword>
<evidence type="ECO:0000256" key="6">
    <source>
        <dbReference type="ARBA" id="ARBA00022792"/>
    </source>
</evidence>
<keyword evidence="3 11" id="KW-0813">Transport</keyword>
<dbReference type="Proteomes" id="UP001189429">
    <property type="component" value="Unassembled WGS sequence"/>
</dbReference>
<name>A0ABN9SNJ6_9DINO</name>
<reference evidence="13" key="1">
    <citation type="submission" date="2023-10" db="EMBL/GenBank/DDBJ databases">
        <authorList>
            <person name="Chen Y."/>
            <person name="Shah S."/>
            <person name="Dougan E. K."/>
            <person name="Thang M."/>
            <person name="Chan C."/>
        </authorList>
    </citation>
    <scope>NUCLEOTIDE SEQUENCE [LARGE SCALE GENOMIC DNA]</scope>
</reference>
<feature type="region of interest" description="Disordered" evidence="12">
    <location>
        <begin position="1"/>
        <end position="22"/>
    </location>
</feature>
<dbReference type="SUPFAM" id="SSF103506">
    <property type="entry name" value="Mitochondrial carrier"/>
    <property type="match status" value="1"/>
</dbReference>
<proteinExistence type="inferred from homology"/>
<keyword evidence="6" id="KW-0999">Mitochondrion inner membrane</keyword>
<keyword evidence="4 10" id="KW-0812">Transmembrane</keyword>
<feature type="repeat" description="Solcar" evidence="10">
    <location>
        <begin position="49"/>
        <end position="140"/>
    </location>
</feature>
<evidence type="ECO:0000256" key="1">
    <source>
        <dbReference type="ARBA" id="ARBA00004448"/>
    </source>
</evidence>
<feature type="non-terminal residue" evidence="13">
    <location>
        <position position="1"/>
    </location>
</feature>
<dbReference type="Pfam" id="PF00153">
    <property type="entry name" value="Mito_carr"/>
    <property type="match status" value="3"/>
</dbReference>
<dbReference type="PANTHER" id="PTHR45928:SF1">
    <property type="entry name" value="RE38146P"/>
    <property type="match status" value="1"/>
</dbReference>
<dbReference type="InterPro" id="IPR002067">
    <property type="entry name" value="MCP"/>
</dbReference>
<evidence type="ECO:0000256" key="3">
    <source>
        <dbReference type="ARBA" id="ARBA00022448"/>
    </source>
</evidence>
<keyword evidence="7" id="KW-1133">Transmembrane helix</keyword>
<keyword evidence="8" id="KW-0496">Mitochondrion</keyword>
<evidence type="ECO:0000256" key="8">
    <source>
        <dbReference type="ARBA" id="ARBA00023128"/>
    </source>
</evidence>
<evidence type="ECO:0000256" key="4">
    <source>
        <dbReference type="ARBA" id="ARBA00022692"/>
    </source>
</evidence>
<comment type="subcellular location">
    <subcellularLocation>
        <location evidence="1">Mitochondrion inner membrane</location>
        <topology evidence="1">Multi-pass membrane protein</topology>
    </subcellularLocation>
</comment>